<dbReference type="InterPro" id="IPR056411">
    <property type="entry name" value="CysS_C"/>
</dbReference>
<dbReference type="NCBIfam" id="TIGR00435">
    <property type="entry name" value="cysS"/>
    <property type="match status" value="1"/>
</dbReference>
<dbReference type="Proteomes" id="UP000018922">
    <property type="component" value="Chromosome I"/>
</dbReference>
<dbReference type="GO" id="GO:0004817">
    <property type="term" value="F:cysteine-tRNA ligase activity"/>
    <property type="evidence" value="ECO:0007669"/>
    <property type="project" value="UniProtKB-UniRule"/>
</dbReference>
<reference evidence="14 15" key="1">
    <citation type="journal article" date="2014" name="Genome Announc.">
        <title>Complete genome sequence of Magnetospirillum gryphiswaldense MSR-1.</title>
        <authorList>
            <person name="Wang X."/>
            <person name="Wang Q."/>
            <person name="Zhang W."/>
            <person name="Wang Y."/>
            <person name="Li L."/>
            <person name="Wen T."/>
            <person name="Zhang T."/>
            <person name="Zhang Y."/>
            <person name="Xu J."/>
            <person name="Hu J."/>
            <person name="Li S."/>
            <person name="Liu L."/>
            <person name="Liu J."/>
            <person name="Jiang W."/>
            <person name="Tian J."/>
            <person name="Li Y."/>
            <person name="Schuler D."/>
            <person name="Wang L."/>
            <person name="Li J."/>
        </authorList>
    </citation>
    <scope>NUCLEOTIDE SEQUENCE [LARGE SCALE GENOMIC DNA]</scope>
    <source>
        <strain evidence="15">DSM 6361 / JCM 21280 / NBRC 15271 / MSR-1</strain>
    </source>
</reference>
<evidence type="ECO:0000256" key="11">
    <source>
        <dbReference type="ARBA" id="ARBA00023146"/>
    </source>
</evidence>
<evidence type="ECO:0000256" key="1">
    <source>
        <dbReference type="ARBA" id="ARBA00004496"/>
    </source>
</evidence>
<keyword evidence="10 12" id="KW-0648">Protein biosynthesis</keyword>
<keyword evidence="6 12" id="KW-0479">Metal-binding</keyword>
<dbReference type="InterPro" id="IPR015273">
    <property type="entry name" value="Cys-tRNA-synt_Ia_DALR"/>
</dbReference>
<dbReference type="AlphaFoldDB" id="V6F071"/>
<evidence type="ECO:0000313" key="14">
    <source>
        <dbReference type="EMBL" id="CDK97706.1"/>
    </source>
</evidence>
<evidence type="ECO:0000256" key="6">
    <source>
        <dbReference type="ARBA" id="ARBA00022723"/>
    </source>
</evidence>
<dbReference type="InterPro" id="IPR032678">
    <property type="entry name" value="tRNA-synt_1_cat_dom"/>
</dbReference>
<evidence type="ECO:0000256" key="8">
    <source>
        <dbReference type="ARBA" id="ARBA00022833"/>
    </source>
</evidence>
<feature type="binding site" evidence="12">
    <location>
        <position position="209"/>
    </location>
    <ligand>
        <name>Zn(2+)</name>
        <dbReference type="ChEBI" id="CHEBI:29105"/>
    </ligand>
</feature>
<evidence type="ECO:0000256" key="12">
    <source>
        <dbReference type="HAMAP-Rule" id="MF_00041"/>
    </source>
</evidence>
<dbReference type="GO" id="GO:0006423">
    <property type="term" value="P:cysteinyl-tRNA aminoacylation"/>
    <property type="evidence" value="ECO:0007669"/>
    <property type="project" value="UniProtKB-UniRule"/>
</dbReference>
<dbReference type="EMBL" id="HG794546">
    <property type="protein sequence ID" value="CDK97706.1"/>
    <property type="molecule type" value="Genomic_DNA"/>
</dbReference>
<dbReference type="Pfam" id="PF01406">
    <property type="entry name" value="tRNA-synt_1e"/>
    <property type="match status" value="1"/>
</dbReference>
<evidence type="ECO:0000256" key="4">
    <source>
        <dbReference type="ARBA" id="ARBA00022490"/>
    </source>
</evidence>
<feature type="binding site" evidence="12">
    <location>
        <position position="238"/>
    </location>
    <ligand>
        <name>Zn(2+)</name>
        <dbReference type="ChEBI" id="CHEBI:29105"/>
    </ligand>
</feature>
<dbReference type="FunFam" id="3.40.50.620:FF:000009">
    <property type="entry name" value="Cysteine--tRNA ligase"/>
    <property type="match status" value="1"/>
</dbReference>
<feature type="binding site" evidence="12">
    <location>
        <position position="29"/>
    </location>
    <ligand>
        <name>Zn(2+)</name>
        <dbReference type="ChEBI" id="CHEBI:29105"/>
    </ligand>
</feature>
<keyword evidence="11 12" id="KW-0030">Aminoacyl-tRNA synthetase</keyword>
<dbReference type="GO" id="GO:0005524">
    <property type="term" value="F:ATP binding"/>
    <property type="evidence" value="ECO:0007669"/>
    <property type="project" value="UniProtKB-UniRule"/>
</dbReference>
<dbReference type="eggNOG" id="COG0215">
    <property type="taxonomic scope" value="Bacteria"/>
</dbReference>
<dbReference type="Gene3D" id="1.20.120.1910">
    <property type="entry name" value="Cysteine-tRNA ligase, C-terminal anti-codon recognition domain"/>
    <property type="match status" value="1"/>
</dbReference>
<proteinExistence type="inferred from homology"/>
<dbReference type="KEGG" id="mgy:MGMSRv2__0491"/>
<name>V6F071_MAGGM</name>
<protein>
    <recommendedName>
        <fullName evidence="12">Cysteine--tRNA ligase</fullName>
        <ecNumber evidence="12">6.1.1.16</ecNumber>
    </recommendedName>
    <alternativeName>
        <fullName evidence="12">Cysteinyl-tRNA synthetase</fullName>
        <shortName evidence="12">CysRS</shortName>
    </alternativeName>
</protein>
<comment type="subunit">
    <text evidence="3 12">Monomer.</text>
</comment>
<dbReference type="GO" id="GO:0005829">
    <property type="term" value="C:cytosol"/>
    <property type="evidence" value="ECO:0007669"/>
    <property type="project" value="TreeGrafter"/>
</dbReference>
<accession>V6F071</accession>
<comment type="similarity">
    <text evidence="2 12">Belongs to the class-I aminoacyl-tRNA synthetase family.</text>
</comment>
<comment type="cofactor">
    <cofactor evidence="12">
        <name>Zn(2+)</name>
        <dbReference type="ChEBI" id="CHEBI:29105"/>
    </cofactor>
    <text evidence="12">Binds 1 zinc ion per subunit.</text>
</comment>
<dbReference type="PRINTS" id="PR00983">
    <property type="entry name" value="TRNASYNTHCYS"/>
</dbReference>
<dbReference type="CDD" id="cd07963">
    <property type="entry name" value="Anticodon_Ia_Cys"/>
    <property type="match status" value="1"/>
</dbReference>
<dbReference type="PANTHER" id="PTHR10890">
    <property type="entry name" value="CYSTEINYL-TRNA SYNTHETASE"/>
    <property type="match status" value="1"/>
</dbReference>
<dbReference type="HOGENOM" id="CLU_013528_0_1_5"/>
<evidence type="ECO:0000256" key="2">
    <source>
        <dbReference type="ARBA" id="ARBA00005594"/>
    </source>
</evidence>
<dbReference type="SUPFAM" id="SSF52374">
    <property type="entry name" value="Nucleotidylyl transferase"/>
    <property type="match status" value="1"/>
</dbReference>
<keyword evidence="15" id="KW-1185">Reference proteome</keyword>
<sequence>MALVLYNTLTRRKEAFQPLSPDHVGMYVCGPTVYDRAHIGNARPVIVFDVLYRLLTRLYPAVTYVRNITDVDDKINQRSKDSGEPIAVITARTTQMFHDDIAELNALPPTIEPRATAHIQQMIDMIQVLIAKGHAYAAEGHVLFEVGSMADYGQLSRRSMDEMIAGARVEVAPYKKNAGDFVLWKPSPPDLPGWDSPWGRGRPGWHIECSAMSGQYLGQTFDIHGGGQDLVFPHHENEIAQSQCANGAPFARYWLHNGYLMVEGEKMSKSLGNFFTVRELLETAPGEAIRLCMLSTHYHQPFDWTAEGLKQARATLDRLYNALRGTADAGTEAVELPLAVQAALEDDLNTPLAISHLHELAGSLNKAESVADKARARGALLAAGQALGVLLQDPEVWFRWQSAGADSGPDEAGIENLIQARLEARKAKNFAEADRIRKELADSGVVLEDGPQGTTWKRA</sequence>
<dbReference type="InterPro" id="IPR024909">
    <property type="entry name" value="Cys-tRNA/MSH_ligase"/>
</dbReference>
<dbReference type="STRING" id="1430440.MGMSRv2__0491"/>
<dbReference type="SUPFAM" id="SSF47323">
    <property type="entry name" value="Anticodon-binding domain of a subclass of class I aminoacyl-tRNA synthetases"/>
    <property type="match status" value="1"/>
</dbReference>
<dbReference type="InterPro" id="IPR009080">
    <property type="entry name" value="tRNAsynth_Ia_anticodon-bd"/>
</dbReference>
<dbReference type="GO" id="GO:0008270">
    <property type="term" value="F:zinc ion binding"/>
    <property type="evidence" value="ECO:0007669"/>
    <property type="project" value="UniProtKB-UniRule"/>
</dbReference>
<dbReference type="InterPro" id="IPR014729">
    <property type="entry name" value="Rossmann-like_a/b/a_fold"/>
</dbReference>
<feature type="binding site" evidence="12">
    <location>
        <position position="269"/>
    </location>
    <ligand>
        <name>ATP</name>
        <dbReference type="ChEBI" id="CHEBI:30616"/>
    </ligand>
</feature>
<evidence type="ECO:0000256" key="7">
    <source>
        <dbReference type="ARBA" id="ARBA00022741"/>
    </source>
</evidence>
<dbReference type="InterPro" id="IPR015803">
    <property type="entry name" value="Cys-tRNA-ligase"/>
</dbReference>
<feature type="domain" description="Cysteinyl-tRNA synthetase class Ia DALR" evidence="13">
    <location>
        <begin position="339"/>
        <end position="398"/>
    </location>
</feature>
<gene>
    <name evidence="12 14" type="primary">cysS</name>
    <name evidence="14" type="ordered locus">MGMSRv2__0491</name>
</gene>
<evidence type="ECO:0000256" key="10">
    <source>
        <dbReference type="ARBA" id="ARBA00022917"/>
    </source>
</evidence>
<dbReference type="EC" id="6.1.1.16" evidence="12"/>
<feature type="short sequence motif" description="'HIGH' region" evidence="12">
    <location>
        <begin position="31"/>
        <end position="41"/>
    </location>
</feature>
<evidence type="ECO:0000259" key="13">
    <source>
        <dbReference type="SMART" id="SM00840"/>
    </source>
</evidence>
<keyword evidence="5 12" id="KW-0436">Ligase</keyword>
<dbReference type="SMART" id="SM00840">
    <property type="entry name" value="DALR_2"/>
    <property type="match status" value="1"/>
</dbReference>
<comment type="catalytic activity">
    <reaction evidence="12">
        <text>tRNA(Cys) + L-cysteine + ATP = L-cysteinyl-tRNA(Cys) + AMP + diphosphate</text>
        <dbReference type="Rhea" id="RHEA:17773"/>
        <dbReference type="Rhea" id="RHEA-COMP:9661"/>
        <dbReference type="Rhea" id="RHEA-COMP:9679"/>
        <dbReference type="ChEBI" id="CHEBI:30616"/>
        <dbReference type="ChEBI" id="CHEBI:33019"/>
        <dbReference type="ChEBI" id="CHEBI:35235"/>
        <dbReference type="ChEBI" id="CHEBI:78442"/>
        <dbReference type="ChEBI" id="CHEBI:78517"/>
        <dbReference type="ChEBI" id="CHEBI:456215"/>
        <dbReference type="EC" id="6.1.1.16"/>
    </reaction>
</comment>
<keyword evidence="8 12" id="KW-0862">Zinc</keyword>
<dbReference type="CDD" id="cd00672">
    <property type="entry name" value="CysRS_core"/>
    <property type="match status" value="1"/>
</dbReference>
<dbReference type="Gene3D" id="3.40.50.620">
    <property type="entry name" value="HUPs"/>
    <property type="match status" value="1"/>
</dbReference>
<dbReference type="Pfam" id="PF23493">
    <property type="entry name" value="CysS_C"/>
    <property type="match status" value="1"/>
</dbReference>
<evidence type="ECO:0000256" key="9">
    <source>
        <dbReference type="ARBA" id="ARBA00022840"/>
    </source>
</evidence>
<comment type="subcellular location">
    <subcellularLocation>
        <location evidence="1 12">Cytoplasm</location>
    </subcellularLocation>
</comment>
<keyword evidence="9 12" id="KW-0067">ATP-binding</keyword>
<keyword evidence="4 12" id="KW-0963">Cytoplasm</keyword>
<evidence type="ECO:0000256" key="3">
    <source>
        <dbReference type="ARBA" id="ARBA00011245"/>
    </source>
</evidence>
<feature type="binding site" evidence="12">
    <location>
        <position position="234"/>
    </location>
    <ligand>
        <name>Zn(2+)</name>
        <dbReference type="ChEBI" id="CHEBI:29105"/>
    </ligand>
</feature>
<evidence type="ECO:0000256" key="5">
    <source>
        <dbReference type="ARBA" id="ARBA00022598"/>
    </source>
</evidence>
<dbReference type="HAMAP" id="MF_00041">
    <property type="entry name" value="Cys_tRNA_synth"/>
    <property type="match status" value="1"/>
</dbReference>
<evidence type="ECO:0000313" key="15">
    <source>
        <dbReference type="Proteomes" id="UP000018922"/>
    </source>
</evidence>
<dbReference type="Pfam" id="PF09190">
    <property type="entry name" value="DALR_2"/>
    <property type="match status" value="1"/>
</dbReference>
<organism evidence="14 15">
    <name type="scientific">Magnetospirillum gryphiswaldense (strain DSM 6361 / JCM 21280 / NBRC 15271 / MSR-1)</name>
    <dbReference type="NCBI Taxonomy" id="431944"/>
    <lineage>
        <taxon>Bacteria</taxon>
        <taxon>Pseudomonadati</taxon>
        <taxon>Pseudomonadota</taxon>
        <taxon>Alphaproteobacteria</taxon>
        <taxon>Rhodospirillales</taxon>
        <taxon>Rhodospirillaceae</taxon>
        <taxon>Magnetospirillum</taxon>
    </lineage>
</organism>
<keyword evidence="7 12" id="KW-0547">Nucleotide-binding</keyword>
<dbReference type="PANTHER" id="PTHR10890:SF3">
    <property type="entry name" value="CYSTEINE--TRNA LIGASE, CYTOPLASMIC"/>
    <property type="match status" value="1"/>
</dbReference>
<feature type="short sequence motif" description="'KMSKS' region" evidence="12">
    <location>
        <begin position="266"/>
        <end position="270"/>
    </location>
</feature>